<proteinExistence type="predicted"/>
<accession>A0ABR3V020</accession>
<comment type="caution">
    <text evidence="2">The sequence shown here is derived from an EMBL/GenBank/DDBJ whole genome shotgun (WGS) entry which is preliminary data.</text>
</comment>
<dbReference type="EMBL" id="JAZHXJ010003434">
    <property type="protein sequence ID" value="KAL1835170.1"/>
    <property type="molecule type" value="Genomic_DNA"/>
</dbReference>
<gene>
    <name evidence="2" type="ORF">VTK73DRAFT_6117</name>
</gene>
<evidence type="ECO:0000256" key="1">
    <source>
        <dbReference type="SAM" id="MobiDB-lite"/>
    </source>
</evidence>
<name>A0ABR3V020_9PEZI</name>
<evidence type="ECO:0000313" key="2">
    <source>
        <dbReference type="EMBL" id="KAL1835170.1"/>
    </source>
</evidence>
<evidence type="ECO:0000313" key="3">
    <source>
        <dbReference type="Proteomes" id="UP001586593"/>
    </source>
</evidence>
<protein>
    <recommendedName>
        <fullName evidence="4">Ig-like domain-containing protein</fullName>
    </recommendedName>
</protein>
<reference evidence="2 3" key="1">
    <citation type="journal article" date="2024" name="Commun. Biol.">
        <title>Comparative genomic analysis of thermophilic fungi reveals convergent evolutionary adaptations and gene losses.</title>
        <authorList>
            <person name="Steindorff A.S."/>
            <person name="Aguilar-Pontes M.V."/>
            <person name="Robinson A.J."/>
            <person name="Andreopoulos B."/>
            <person name="LaButti K."/>
            <person name="Kuo A."/>
            <person name="Mondo S."/>
            <person name="Riley R."/>
            <person name="Otillar R."/>
            <person name="Haridas S."/>
            <person name="Lipzen A."/>
            <person name="Grimwood J."/>
            <person name="Schmutz J."/>
            <person name="Clum A."/>
            <person name="Reid I.D."/>
            <person name="Moisan M.C."/>
            <person name="Butler G."/>
            <person name="Nguyen T.T.M."/>
            <person name="Dewar K."/>
            <person name="Conant G."/>
            <person name="Drula E."/>
            <person name="Henrissat B."/>
            <person name="Hansel C."/>
            <person name="Singer S."/>
            <person name="Hutchinson M.I."/>
            <person name="de Vries R.P."/>
            <person name="Natvig D.O."/>
            <person name="Powell A.J."/>
            <person name="Tsang A."/>
            <person name="Grigoriev I.V."/>
        </authorList>
    </citation>
    <scope>NUCLEOTIDE SEQUENCE [LARGE SCALE GENOMIC DNA]</scope>
    <source>
        <strain evidence="2 3">ATCC 24622</strain>
    </source>
</reference>
<organism evidence="2 3">
    <name type="scientific">Phialemonium thermophilum</name>
    <dbReference type="NCBI Taxonomy" id="223376"/>
    <lineage>
        <taxon>Eukaryota</taxon>
        <taxon>Fungi</taxon>
        <taxon>Dikarya</taxon>
        <taxon>Ascomycota</taxon>
        <taxon>Pezizomycotina</taxon>
        <taxon>Sordariomycetes</taxon>
        <taxon>Sordariomycetidae</taxon>
        <taxon>Cephalothecales</taxon>
        <taxon>Cephalothecaceae</taxon>
        <taxon>Phialemonium</taxon>
    </lineage>
</organism>
<dbReference type="Proteomes" id="UP001586593">
    <property type="component" value="Unassembled WGS sequence"/>
</dbReference>
<keyword evidence="3" id="KW-1185">Reference proteome</keyword>
<evidence type="ECO:0008006" key="4">
    <source>
        <dbReference type="Google" id="ProtNLM"/>
    </source>
</evidence>
<feature type="region of interest" description="Disordered" evidence="1">
    <location>
        <begin position="99"/>
        <end position="145"/>
    </location>
</feature>
<sequence>MNTKSQNVGAYPNKLRGVSRAWTSEVDRRGRRNGGGYGIAVLKPLNVRQHPSIFRIFGVRCLCTVGFRSPLPYDRHAWVAAASPWPKGYCDGLRLIRTGHTEGAEPGPPTTNNQGARRRSRRTESTAGPTNVTRASRRMQPTLPRSCETALPCPQDALVARRQSALARSDGKVQTVQWASGRRIDGWLFGACLGPMAWDLTHPRHPIELLATEKAVSEGDPLLLTCALSSHRLPVPSSAGRSQLK</sequence>